<comment type="cofactor">
    <cofactor evidence="2">
        <name>Mg(2+)</name>
        <dbReference type="ChEBI" id="CHEBI:18420"/>
    </cofactor>
</comment>
<dbReference type="GO" id="GO:0005524">
    <property type="term" value="F:ATP binding"/>
    <property type="evidence" value="ECO:0007669"/>
    <property type="project" value="UniProtKB-UniRule"/>
</dbReference>
<dbReference type="EMBL" id="FWWZ01000001">
    <property type="protein sequence ID" value="SMC09051.1"/>
    <property type="molecule type" value="Genomic_DNA"/>
</dbReference>
<keyword evidence="1 2" id="KW-0093">Biotin biosynthesis</keyword>
<dbReference type="GO" id="GO:0005829">
    <property type="term" value="C:cytosol"/>
    <property type="evidence" value="ECO:0007669"/>
    <property type="project" value="TreeGrafter"/>
</dbReference>
<dbReference type="CDD" id="cd03109">
    <property type="entry name" value="DTBS"/>
    <property type="match status" value="1"/>
</dbReference>
<gene>
    <name evidence="2" type="primary">bioD</name>
    <name evidence="3" type="ORF">SAMN05660197_0847</name>
</gene>
<reference evidence="4" key="1">
    <citation type="submission" date="2017-04" db="EMBL/GenBank/DDBJ databases">
        <authorList>
            <person name="Varghese N."/>
            <person name="Submissions S."/>
        </authorList>
    </citation>
    <scope>NUCLEOTIDE SEQUENCE [LARGE SCALE GENOMIC DNA]</scope>
    <source>
        <strain evidence="4">DSM 16512</strain>
    </source>
</reference>
<evidence type="ECO:0000313" key="3">
    <source>
        <dbReference type="EMBL" id="SMC09051.1"/>
    </source>
</evidence>
<comment type="similarity">
    <text evidence="2">Belongs to the dethiobiotin synthetase family.</text>
</comment>
<feature type="active site" evidence="2">
    <location>
        <position position="36"/>
    </location>
</feature>
<comment type="catalytic activity">
    <reaction evidence="2">
        <text>(7R,8S)-7,8-diammoniononanoate + CO2 + ATP = (4R,5S)-dethiobiotin + ADP + phosphate + 3 H(+)</text>
        <dbReference type="Rhea" id="RHEA:15805"/>
        <dbReference type="ChEBI" id="CHEBI:15378"/>
        <dbReference type="ChEBI" id="CHEBI:16526"/>
        <dbReference type="ChEBI" id="CHEBI:30616"/>
        <dbReference type="ChEBI" id="CHEBI:43474"/>
        <dbReference type="ChEBI" id="CHEBI:149469"/>
        <dbReference type="ChEBI" id="CHEBI:149473"/>
        <dbReference type="ChEBI" id="CHEBI:456216"/>
        <dbReference type="EC" id="6.3.3.3"/>
    </reaction>
</comment>
<feature type="binding site" evidence="2">
    <location>
        <begin position="11"/>
        <end position="16"/>
    </location>
    <ligand>
        <name>ATP</name>
        <dbReference type="ChEBI" id="CHEBI:30616"/>
    </ligand>
</feature>
<feature type="binding site" evidence="2">
    <location>
        <position position="15"/>
    </location>
    <ligand>
        <name>Mg(2+)</name>
        <dbReference type="ChEBI" id="CHEBI:18420"/>
    </ligand>
</feature>
<keyword evidence="2" id="KW-0436">Ligase</keyword>
<dbReference type="GO" id="GO:0009102">
    <property type="term" value="P:biotin biosynthetic process"/>
    <property type="evidence" value="ECO:0007669"/>
    <property type="project" value="UniProtKB-UniRule"/>
</dbReference>
<dbReference type="NCBIfam" id="TIGR00347">
    <property type="entry name" value="bioD"/>
    <property type="match status" value="1"/>
</dbReference>
<dbReference type="InterPro" id="IPR027417">
    <property type="entry name" value="P-loop_NTPase"/>
</dbReference>
<keyword evidence="2" id="KW-0963">Cytoplasm</keyword>
<keyword evidence="2" id="KW-0460">Magnesium</keyword>
<keyword evidence="2" id="KW-0547">Nucleotide-binding</keyword>
<name>A0A1W1WRV9_9BACT</name>
<feature type="binding site" evidence="2">
    <location>
        <position position="40"/>
    </location>
    <ligand>
        <name>substrate</name>
    </ligand>
</feature>
<dbReference type="AlphaFoldDB" id="A0A1W1WRV9"/>
<dbReference type="EC" id="6.3.3.3" evidence="2"/>
<dbReference type="OrthoDB" id="9802097at2"/>
<dbReference type="RefSeq" id="WP_084275304.1">
    <property type="nucleotide sequence ID" value="NZ_AP026671.1"/>
</dbReference>
<proteinExistence type="inferred from homology"/>
<comment type="pathway">
    <text evidence="2">Cofactor biosynthesis; biotin biosynthesis; biotin from 7,8-diaminononanoate: step 1/2.</text>
</comment>
<dbReference type="InterPro" id="IPR004472">
    <property type="entry name" value="DTB_synth_BioD"/>
</dbReference>
<dbReference type="GO" id="GO:0000287">
    <property type="term" value="F:magnesium ion binding"/>
    <property type="evidence" value="ECO:0007669"/>
    <property type="project" value="UniProtKB-UniRule"/>
</dbReference>
<dbReference type="Pfam" id="PF13500">
    <property type="entry name" value="AAA_26"/>
    <property type="match status" value="1"/>
</dbReference>
<dbReference type="Gene3D" id="3.40.50.300">
    <property type="entry name" value="P-loop containing nucleotide triphosphate hydrolases"/>
    <property type="match status" value="1"/>
</dbReference>
<dbReference type="PANTHER" id="PTHR43210">
    <property type="entry name" value="DETHIOBIOTIN SYNTHETASE"/>
    <property type="match status" value="1"/>
</dbReference>
<keyword evidence="2" id="KW-0479">Metal-binding</keyword>
<comment type="subunit">
    <text evidence="2">Homodimer.</text>
</comment>
<dbReference type="PIRSF" id="PIRSF006755">
    <property type="entry name" value="DTB_synth"/>
    <property type="match status" value="1"/>
</dbReference>
<accession>A0A1W1WRV9</accession>
<feature type="binding site" evidence="2">
    <location>
        <begin position="113"/>
        <end position="116"/>
    </location>
    <ligand>
        <name>ATP</name>
        <dbReference type="ChEBI" id="CHEBI:30616"/>
    </ligand>
</feature>
<dbReference type="PANTHER" id="PTHR43210:SF5">
    <property type="entry name" value="DETHIOBIOTIN SYNTHETASE"/>
    <property type="match status" value="1"/>
</dbReference>
<dbReference type="GO" id="GO:0004141">
    <property type="term" value="F:dethiobiotin synthase activity"/>
    <property type="evidence" value="ECO:0007669"/>
    <property type="project" value="UniProtKB-UniRule"/>
</dbReference>
<feature type="binding site" evidence="2">
    <location>
        <position position="113"/>
    </location>
    <ligand>
        <name>Mg(2+)</name>
        <dbReference type="ChEBI" id="CHEBI:18420"/>
    </ligand>
</feature>
<comment type="subcellular location">
    <subcellularLocation>
        <location evidence="2">Cytoplasm</location>
    </subcellularLocation>
</comment>
<organism evidence="3 4">
    <name type="scientific">Nitratiruptor tergarcus DSM 16512</name>
    <dbReference type="NCBI Taxonomy" id="1069081"/>
    <lineage>
        <taxon>Bacteria</taxon>
        <taxon>Pseudomonadati</taxon>
        <taxon>Campylobacterota</taxon>
        <taxon>Epsilonproteobacteria</taxon>
        <taxon>Nautiliales</taxon>
        <taxon>Nitratiruptoraceae</taxon>
        <taxon>Nitratiruptor</taxon>
    </lineage>
</organism>
<keyword evidence="2" id="KW-0067">ATP-binding</keyword>
<evidence type="ECO:0000313" key="4">
    <source>
        <dbReference type="Proteomes" id="UP000192602"/>
    </source>
</evidence>
<dbReference type="Proteomes" id="UP000192602">
    <property type="component" value="Unassembled WGS sequence"/>
</dbReference>
<sequence>MKIFITATDTGVGKTYTLLKLLQLSKEFGLRAAAFKPIETGVTRSPEDGSKLLRKSQEINPNLKNLTIDDIVPYRFELPAAPYVAKKGESIDLDLIEEKIEKIYAHCDILFIEGAGGLMVPIKKDFFMIDLIQKLHIPALLVTPSKLGCINQTLLSLEALRKRAIPHQWFINLFEDKESFYEVTYPFYKDYFDEVPLDLRSILHRYTHAYMA</sequence>
<comment type="caution">
    <text evidence="2">Lacks conserved residue(s) required for the propagation of feature annotation.</text>
</comment>
<comment type="function">
    <text evidence="2">Catalyzes a mechanistically unusual reaction, the ATP-dependent insertion of CO2 between the N7 and N8 nitrogen atoms of 7,8-diaminopelargonic acid (DAPA, also called 7,8-diammoniononanoate) to form a ureido ring.</text>
</comment>
<keyword evidence="4" id="KW-1185">Reference proteome</keyword>
<protein>
    <recommendedName>
        <fullName evidence="2">ATP-dependent dethiobiotin synthetase BioD</fullName>
        <ecNumber evidence="2">6.3.3.3</ecNumber>
    </recommendedName>
    <alternativeName>
        <fullName evidence="2">DTB synthetase</fullName>
        <shortName evidence="2">DTBS</shortName>
    </alternativeName>
    <alternativeName>
        <fullName evidence="2">Dethiobiotin synthase</fullName>
    </alternativeName>
</protein>
<dbReference type="UniPathway" id="UPA00078">
    <property type="reaction ID" value="UER00161"/>
</dbReference>
<dbReference type="HAMAP" id="MF_00336">
    <property type="entry name" value="BioD"/>
    <property type="match status" value="1"/>
</dbReference>
<evidence type="ECO:0000256" key="2">
    <source>
        <dbReference type="HAMAP-Rule" id="MF_00336"/>
    </source>
</evidence>
<dbReference type="STRING" id="1069081.SAMN05660197_0847"/>
<dbReference type="SUPFAM" id="SSF52540">
    <property type="entry name" value="P-loop containing nucleoside triphosphate hydrolases"/>
    <property type="match status" value="1"/>
</dbReference>
<evidence type="ECO:0000256" key="1">
    <source>
        <dbReference type="ARBA" id="ARBA00022756"/>
    </source>
</evidence>